<dbReference type="EMBL" id="CP069188">
    <property type="protein sequence ID" value="QRV15023.1"/>
    <property type="molecule type" value="Genomic_DNA"/>
</dbReference>
<dbReference type="OrthoDB" id="204069at2157"/>
<keyword evidence="2" id="KW-1185">Reference proteome</keyword>
<evidence type="ECO:0000313" key="1">
    <source>
        <dbReference type="EMBL" id="QRV15023.1"/>
    </source>
</evidence>
<sequence>MSESDKPTSKLFDMCVRGDRYREDYDFEMFGEDVTAVLRPMRDEEFLPIAAFLKAHLDMDEEEAIDAVEEAKAEAEAAGEDSIDISQMDGAFVATMQKAAINALVGSYDGDGEFIEHDRDEAEQMVSMMVGGYSVELGGKALEIAGDVRDATKFRGSRGGQRRAGSQ</sequence>
<dbReference type="AlphaFoldDB" id="A0A8T8E0H9"/>
<accession>A0A8T8E0H9</accession>
<reference evidence="1 2" key="1">
    <citation type="submission" date="2021-01" db="EMBL/GenBank/DDBJ databases">
        <title>Genome Sequence and Methylation Pattern of Haloterrigena salifodinae BOL5-1, An Extremely Halophilic Archaeon from a Bolivian Salt Mine.</title>
        <authorList>
            <person name="DasSarma P."/>
            <person name="Anton B.P."/>
            <person name="DasSarma S.L."/>
            <person name="von Ehrenheim H.A.L."/>
            <person name="Martinez F.L."/>
            <person name="Guzman D."/>
            <person name="Roberts R.J."/>
            <person name="DasSarma S."/>
        </authorList>
    </citation>
    <scope>NUCLEOTIDE SEQUENCE [LARGE SCALE GENOMIC DNA]</scope>
    <source>
        <strain evidence="1 2">BOL5-1</strain>
    </source>
</reference>
<protein>
    <submittedName>
        <fullName evidence="1">Uncharacterized protein</fullName>
    </submittedName>
</protein>
<dbReference type="Proteomes" id="UP000637819">
    <property type="component" value="Chromosome"/>
</dbReference>
<dbReference type="KEGG" id="hsal:JMJ58_19265"/>
<organism evidence="1 2">
    <name type="scientific">Haloterrigena salifodinae</name>
    <dbReference type="NCBI Taxonomy" id="2675099"/>
    <lineage>
        <taxon>Archaea</taxon>
        <taxon>Methanobacteriati</taxon>
        <taxon>Methanobacteriota</taxon>
        <taxon>Stenosarchaea group</taxon>
        <taxon>Halobacteria</taxon>
        <taxon>Halobacteriales</taxon>
        <taxon>Natrialbaceae</taxon>
        <taxon>Haloterrigena</taxon>
    </lineage>
</organism>
<proteinExistence type="predicted"/>
<evidence type="ECO:0000313" key="2">
    <source>
        <dbReference type="Proteomes" id="UP000637819"/>
    </source>
</evidence>
<name>A0A8T8E0H9_9EURY</name>
<gene>
    <name evidence="1" type="ORF">JMJ58_19265</name>
</gene>